<keyword evidence="1" id="KW-0378">Hydrolase</keyword>
<accession>I4CCB7</accession>
<dbReference type="SUPFAM" id="SSF55781">
    <property type="entry name" value="GAF domain-like"/>
    <property type="match status" value="2"/>
</dbReference>
<dbReference type="SMART" id="SM00065">
    <property type="entry name" value="GAF"/>
    <property type="match status" value="2"/>
</dbReference>
<evidence type="ECO:0000259" key="2">
    <source>
        <dbReference type="SMART" id="SM00065"/>
    </source>
</evidence>
<dbReference type="EMBL" id="CP003360">
    <property type="protein sequence ID" value="AFM27208.1"/>
    <property type="molecule type" value="Genomic_DNA"/>
</dbReference>
<dbReference type="InterPro" id="IPR003018">
    <property type="entry name" value="GAF"/>
</dbReference>
<dbReference type="KEGG" id="dti:Desti_4581"/>
<dbReference type="Gene3D" id="3.30.450.40">
    <property type="match status" value="2"/>
</dbReference>
<dbReference type="eggNOG" id="COG2203">
    <property type="taxonomic scope" value="Bacteria"/>
</dbReference>
<dbReference type="InterPro" id="IPR029016">
    <property type="entry name" value="GAF-like_dom_sf"/>
</dbReference>
<feature type="domain" description="GAF" evidence="2">
    <location>
        <begin position="186"/>
        <end position="327"/>
    </location>
</feature>
<gene>
    <name evidence="3" type="ordered locus">Desti_4581</name>
</gene>
<dbReference type="HOGENOM" id="CLU_796278_0_0_7"/>
<reference evidence="4" key="1">
    <citation type="submission" date="2012-06" db="EMBL/GenBank/DDBJ databases">
        <title>Complete sequence of chromosome of Desulfomonile tiedjei DSM 6799.</title>
        <authorList>
            <person name="Lucas S."/>
            <person name="Copeland A."/>
            <person name="Lapidus A."/>
            <person name="Glavina del Rio T."/>
            <person name="Dalin E."/>
            <person name="Tice H."/>
            <person name="Bruce D."/>
            <person name="Goodwin L."/>
            <person name="Pitluck S."/>
            <person name="Peters L."/>
            <person name="Ovchinnikova G."/>
            <person name="Zeytun A."/>
            <person name="Lu M."/>
            <person name="Kyrpides N."/>
            <person name="Mavromatis K."/>
            <person name="Ivanova N."/>
            <person name="Brettin T."/>
            <person name="Detter J.C."/>
            <person name="Han C."/>
            <person name="Larimer F."/>
            <person name="Land M."/>
            <person name="Hauser L."/>
            <person name="Markowitz V."/>
            <person name="Cheng J.-F."/>
            <person name="Hugenholtz P."/>
            <person name="Woyke T."/>
            <person name="Wu D."/>
            <person name="Spring S."/>
            <person name="Schroeder M."/>
            <person name="Brambilla E."/>
            <person name="Klenk H.-P."/>
            <person name="Eisen J.A."/>
        </authorList>
    </citation>
    <scope>NUCLEOTIDE SEQUENCE [LARGE SCALE GENOMIC DNA]</scope>
    <source>
        <strain evidence="4">ATCC 49306 / DSM 6799 / DCB-1</strain>
    </source>
</reference>
<evidence type="ECO:0000256" key="1">
    <source>
        <dbReference type="ARBA" id="ARBA00022801"/>
    </source>
</evidence>
<dbReference type="STRING" id="706587.Desti_4581"/>
<dbReference type="PANTHER" id="PTHR43156:SF2">
    <property type="entry name" value="STAGE II SPORULATION PROTEIN E"/>
    <property type="match status" value="1"/>
</dbReference>
<dbReference type="PANTHER" id="PTHR43156">
    <property type="entry name" value="STAGE II SPORULATION PROTEIN E-RELATED"/>
    <property type="match status" value="1"/>
</dbReference>
<evidence type="ECO:0000313" key="4">
    <source>
        <dbReference type="Proteomes" id="UP000006055"/>
    </source>
</evidence>
<dbReference type="Proteomes" id="UP000006055">
    <property type="component" value="Chromosome"/>
</dbReference>
<evidence type="ECO:0000313" key="3">
    <source>
        <dbReference type="EMBL" id="AFM27208.1"/>
    </source>
</evidence>
<dbReference type="RefSeq" id="WP_014812319.1">
    <property type="nucleotide sequence ID" value="NC_018025.1"/>
</dbReference>
<protein>
    <submittedName>
        <fullName evidence="3">GAF domain-containing protein</fullName>
    </submittedName>
</protein>
<feature type="domain" description="GAF" evidence="2">
    <location>
        <begin position="23"/>
        <end position="168"/>
    </location>
</feature>
<dbReference type="OrthoDB" id="9765588at2"/>
<dbReference type="InterPro" id="IPR052016">
    <property type="entry name" value="Bact_Sigma-Reg"/>
</dbReference>
<name>I4CCB7_DESTA</name>
<sequence length="344" mass="38150">MTRKKDYFQTFCEVSKAFGTTLSKQELLSLICKSAVETMDGKAACLFLADDKREVFVPVAQHGLSQTYLHAHPMNARSVVAEVLQGKHLSIEDATTDPRLENHDIKKAEGIASILVVPVFVRNRPIGVLSLYTSEQRVFSEDEVHFLAALAEQGGMAIQNTKLLERIRQTSLLFSEFAANLNSSLDIKKILHIMTADIADAFGMKGVAVRLLNQETGTLELVASYGLSEEFLNKGPVINETLRRVLGGETVISALEDRRVYRAAMEQEGILSILCVPMRVADEVIGVMQLCSETINGFSEDMVQLATALGHQGGLAIRNASLYFMLQRDKMALEQEIWGHKSWF</sequence>
<dbReference type="AlphaFoldDB" id="I4CCB7"/>
<dbReference type="GO" id="GO:0016791">
    <property type="term" value="F:phosphatase activity"/>
    <property type="evidence" value="ECO:0007669"/>
    <property type="project" value="TreeGrafter"/>
</dbReference>
<proteinExistence type="predicted"/>
<organism evidence="3 4">
    <name type="scientific">Desulfomonile tiedjei (strain ATCC 49306 / DSM 6799 / DCB-1)</name>
    <dbReference type="NCBI Taxonomy" id="706587"/>
    <lineage>
        <taxon>Bacteria</taxon>
        <taxon>Pseudomonadati</taxon>
        <taxon>Thermodesulfobacteriota</taxon>
        <taxon>Desulfomonilia</taxon>
        <taxon>Desulfomonilales</taxon>
        <taxon>Desulfomonilaceae</taxon>
        <taxon>Desulfomonile</taxon>
    </lineage>
</organism>
<dbReference type="Pfam" id="PF13185">
    <property type="entry name" value="GAF_2"/>
    <property type="match status" value="2"/>
</dbReference>
<keyword evidence="4" id="KW-1185">Reference proteome</keyword>